<sequence>MIIMIFFTSSPVPWGAFSTVSQGPLSEWHVLRSKLREEPHNPDGWNRLVDLAESAGNTEQIRESYEDLLEIYPNTASAQIAQLNHFLRLGLFQCAEALFKKYLKASPSVELYQSYLSYVRSVQVNTTRDAVIKAYEFALNRIGQDQDSGDIWSDYIQYLKIGETTTPGEESQKMDTLRKVYHCAVQIPLKNVERLWFELSTFEYNLDKTTANKIMLGLSSSHVRACTVLRQLERHQGPLFPPPPQSSSLRSPHYLPHTPTFNAAERALVGAWKTYFKWEESNPLEFEDKDRSALISRIQGVYRKAVIRMRYYSEIWYMAFVWTNSVGKQEDAVNILKAGMEANPTSFLLHFAYAEQIEAWGNHAEVTAMFDKLLDKLHIDLEALKARANSSNSSSSDGSGSTVPANTPAPTTTGLTEAGSHSNNPFFATQSAGEKPPEVGELAERRTEYGLVWITYMRFVRRAQGIKSFRQIFASARRDLWTPWEVYEFAALTEYHHTKEIGAKIAARIFEKGLEEYGDEIQLFVRYLEFLIRINDDINARALFERAVTTFSFECARPLWERWARYEYQYGDLAAVQKLEQRMAGVCPSDSPIKRFAQRHTYSDTDTIAARDLGLAMVIRQPTTLGQPNTSSKRPSSLNYERREGSARPSDSGLPTKRARQRSCSPPRDRDRGRRQTSRSPPRDRARDRRQISRSPPRYRDRDRWDGPPLRRRLEGPGAREREREVERERAQGDDNGPPLPGVLSWFLGQLPSASSFDGPIFRADDMMTMFRNVATGATPLPPPPPAAPPREAGRPLPDYGPHWGPGGGWGGPQNRC</sequence>
<keyword evidence="2" id="KW-1185">Reference proteome</keyword>
<reference evidence="1" key="1">
    <citation type="journal article" date="2021" name="New Phytol.">
        <title>Evolutionary innovations through gain and loss of genes in the ectomycorrhizal Boletales.</title>
        <authorList>
            <person name="Wu G."/>
            <person name="Miyauchi S."/>
            <person name="Morin E."/>
            <person name="Kuo A."/>
            <person name="Drula E."/>
            <person name="Varga T."/>
            <person name="Kohler A."/>
            <person name="Feng B."/>
            <person name="Cao Y."/>
            <person name="Lipzen A."/>
            <person name="Daum C."/>
            <person name="Hundley H."/>
            <person name="Pangilinan J."/>
            <person name="Johnson J."/>
            <person name="Barry K."/>
            <person name="LaButti K."/>
            <person name="Ng V."/>
            <person name="Ahrendt S."/>
            <person name="Min B."/>
            <person name="Choi I.G."/>
            <person name="Park H."/>
            <person name="Plett J.M."/>
            <person name="Magnuson J."/>
            <person name="Spatafora J.W."/>
            <person name="Nagy L.G."/>
            <person name="Henrissat B."/>
            <person name="Grigoriev I.V."/>
            <person name="Yang Z.L."/>
            <person name="Xu J."/>
            <person name="Martin F.M."/>
        </authorList>
    </citation>
    <scope>NUCLEOTIDE SEQUENCE</scope>
    <source>
        <strain evidence="1">KUC20120723A-06</strain>
    </source>
</reference>
<gene>
    <name evidence="1" type="ORF">BV22DRAFT_1182788</name>
</gene>
<evidence type="ECO:0000313" key="1">
    <source>
        <dbReference type="EMBL" id="KAH7919879.1"/>
    </source>
</evidence>
<evidence type="ECO:0000313" key="2">
    <source>
        <dbReference type="Proteomes" id="UP000790709"/>
    </source>
</evidence>
<proteinExistence type="predicted"/>
<protein>
    <submittedName>
        <fullName evidence="1">Suf-domain-containing protein</fullName>
    </submittedName>
</protein>
<organism evidence="1 2">
    <name type="scientific">Leucogyrophana mollusca</name>
    <dbReference type="NCBI Taxonomy" id="85980"/>
    <lineage>
        <taxon>Eukaryota</taxon>
        <taxon>Fungi</taxon>
        <taxon>Dikarya</taxon>
        <taxon>Basidiomycota</taxon>
        <taxon>Agaricomycotina</taxon>
        <taxon>Agaricomycetes</taxon>
        <taxon>Agaricomycetidae</taxon>
        <taxon>Boletales</taxon>
        <taxon>Boletales incertae sedis</taxon>
        <taxon>Leucogyrophana</taxon>
    </lineage>
</organism>
<name>A0ACB8B3N7_9AGAM</name>
<comment type="caution">
    <text evidence="1">The sequence shown here is derived from an EMBL/GenBank/DDBJ whole genome shotgun (WGS) entry which is preliminary data.</text>
</comment>
<dbReference type="Proteomes" id="UP000790709">
    <property type="component" value="Unassembled WGS sequence"/>
</dbReference>
<dbReference type="EMBL" id="MU266622">
    <property type="protein sequence ID" value="KAH7919879.1"/>
    <property type="molecule type" value="Genomic_DNA"/>
</dbReference>
<accession>A0ACB8B3N7</accession>